<evidence type="ECO:0000313" key="4">
    <source>
        <dbReference type="EMBL" id="MEL0659751.1"/>
    </source>
</evidence>
<feature type="transmembrane region" description="Helical" evidence="2">
    <location>
        <begin position="96"/>
        <end position="114"/>
    </location>
</feature>
<dbReference type="EMBL" id="JBAKBA010000025">
    <property type="protein sequence ID" value="MEL0659751.1"/>
    <property type="molecule type" value="Genomic_DNA"/>
</dbReference>
<keyword evidence="5" id="KW-1185">Reference proteome</keyword>
<sequence>MYKIKQLLSNKYISYGIGVALIYAFIDILMPLSFTTVYNSLLITITVYSSTVIVLPRITKYLLVDKSLYILPVLLSTYSIAIIAIVLLRIEYSRPTLLYGFSVVLCWLFFSTLLNRKSAILKLQAIDNFSLSSLSTNQHIEIKTITAPYHLNQIEQGLVVNLHNQLTPEQEKFIADCSINNIVVYHSETIREMIEGKVPNTHLSESALNALNTNPSYRLIKRIIESTLIIASLPLLLPLLMIVSIAIKLESKGPIFYTQNRVGQAGKVFKIYKLRSMVVTCPKADSKFATEESARVTRIGRFIRQTRIDEIPQFFNVLKGEMALIGPRPEQEIFVKAFEKQIPFYGYRHMVKPGITGWAQTVQGYTADTDSTREKLAHDLYYIKHLSFWLDVNIFFKTLKTMITGFGAK</sequence>
<keyword evidence="4" id="KW-0808">Transferase</keyword>
<keyword evidence="2" id="KW-1133">Transmembrane helix</keyword>
<dbReference type="PANTHER" id="PTHR30576">
    <property type="entry name" value="COLANIC BIOSYNTHESIS UDP-GLUCOSE LIPID CARRIER TRANSFERASE"/>
    <property type="match status" value="1"/>
</dbReference>
<evidence type="ECO:0000256" key="1">
    <source>
        <dbReference type="ARBA" id="ARBA00006464"/>
    </source>
</evidence>
<evidence type="ECO:0000313" key="5">
    <source>
        <dbReference type="Proteomes" id="UP001366060"/>
    </source>
</evidence>
<dbReference type="GO" id="GO:0016740">
    <property type="term" value="F:transferase activity"/>
    <property type="evidence" value="ECO:0007669"/>
    <property type="project" value="UniProtKB-KW"/>
</dbReference>
<proteinExistence type="inferred from homology"/>
<protein>
    <submittedName>
        <fullName evidence="4">Sugar transferase</fullName>
    </submittedName>
</protein>
<keyword evidence="2" id="KW-0472">Membrane</keyword>
<feature type="transmembrane region" description="Helical" evidence="2">
    <location>
        <begin position="12"/>
        <end position="30"/>
    </location>
</feature>
<feature type="transmembrane region" description="Helical" evidence="2">
    <location>
        <begin position="228"/>
        <end position="247"/>
    </location>
</feature>
<feature type="transmembrane region" description="Helical" evidence="2">
    <location>
        <begin position="68"/>
        <end position="90"/>
    </location>
</feature>
<feature type="transmembrane region" description="Helical" evidence="2">
    <location>
        <begin position="36"/>
        <end position="56"/>
    </location>
</feature>
<gene>
    <name evidence="4" type="ORF">V6255_11440</name>
</gene>
<dbReference type="Proteomes" id="UP001366060">
    <property type="component" value="Unassembled WGS sequence"/>
</dbReference>
<dbReference type="PANTHER" id="PTHR30576:SF0">
    <property type="entry name" value="UNDECAPRENYL-PHOSPHATE N-ACETYLGALACTOSAMINYL 1-PHOSPHATE TRANSFERASE-RELATED"/>
    <property type="match status" value="1"/>
</dbReference>
<feature type="domain" description="Bacterial sugar transferase" evidence="3">
    <location>
        <begin position="221"/>
        <end position="403"/>
    </location>
</feature>
<dbReference type="InterPro" id="IPR003362">
    <property type="entry name" value="Bact_transf"/>
</dbReference>
<evidence type="ECO:0000256" key="2">
    <source>
        <dbReference type="SAM" id="Phobius"/>
    </source>
</evidence>
<accession>A0ABU9HDT8</accession>
<dbReference type="RefSeq" id="WP_341628283.1">
    <property type="nucleotide sequence ID" value="NZ_JBAKBA010000025.1"/>
</dbReference>
<organism evidence="4 5">
    <name type="scientific">Psychromonas arctica</name>
    <dbReference type="NCBI Taxonomy" id="168275"/>
    <lineage>
        <taxon>Bacteria</taxon>
        <taxon>Pseudomonadati</taxon>
        <taxon>Pseudomonadota</taxon>
        <taxon>Gammaproteobacteria</taxon>
        <taxon>Alteromonadales</taxon>
        <taxon>Psychromonadaceae</taxon>
        <taxon>Psychromonas</taxon>
    </lineage>
</organism>
<comment type="similarity">
    <text evidence="1">Belongs to the bacterial sugar transferase family.</text>
</comment>
<name>A0ABU9HDT8_9GAMM</name>
<evidence type="ECO:0000259" key="3">
    <source>
        <dbReference type="Pfam" id="PF02397"/>
    </source>
</evidence>
<reference evidence="4 5" key="1">
    <citation type="submission" date="2024-02" db="EMBL/GenBank/DDBJ databases">
        <title>Bacteria isolated from the canopy kelp, Nereocystis luetkeana.</title>
        <authorList>
            <person name="Pfister C.A."/>
            <person name="Younker I.T."/>
            <person name="Light S.H."/>
        </authorList>
    </citation>
    <scope>NUCLEOTIDE SEQUENCE [LARGE SCALE GENOMIC DNA]</scope>
    <source>
        <strain evidence="4 5">TI.2.07</strain>
    </source>
</reference>
<dbReference type="Pfam" id="PF02397">
    <property type="entry name" value="Bac_transf"/>
    <property type="match status" value="1"/>
</dbReference>
<keyword evidence="2" id="KW-0812">Transmembrane</keyword>
<comment type="caution">
    <text evidence="4">The sequence shown here is derived from an EMBL/GenBank/DDBJ whole genome shotgun (WGS) entry which is preliminary data.</text>
</comment>